<evidence type="ECO:0000256" key="4">
    <source>
        <dbReference type="ARBA" id="ARBA00022475"/>
    </source>
</evidence>
<evidence type="ECO:0000256" key="5">
    <source>
        <dbReference type="ARBA" id="ARBA00022692"/>
    </source>
</evidence>
<keyword evidence="7 8" id="KW-0472">Membrane</keyword>
<keyword evidence="3" id="KW-0813">Transport</keyword>
<dbReference type="InterPro" id="IPR047817">
    <property type="entry name" value="ABC2_TM_bact-type"/>
</dbReference>
<dbReference type="EMBL" id="CP119316">
    <property type="protein sequence ID" value="WEK48332.1"/>
    <property type="molecule type" value="Genomic_DNA"/>
</dbReference>
<feature type="transmembrane region" description="Helical" evidence="8">
    <location>
        <begin position="167"/>
        <end position="188"/>
    </location>
</feature>
<dbReference type="InterPro" id="IPR013525">
    <property type="entry name" value="ABC2_TM"/>
</dbReference>
<dbReference type="GO" id="GO:0140359">
    <property type="term" value="F:ABC-type transporter activity"/>
    <property type="evidence" value="ECO:0007669"/>
    <property type="project" value="InterPro"/>
</dbReference>
<reference evidence="10" key="1">
    <citation type="submission" date="2023-03" db="EMBL/GenBank/DDBJ databases">
        <title>Andean soil-derived lignocellulolytic bacterial consortium as a source of novel taxa and putative plastic-active enzymes.</title>
        <authorList>
            <person name="Diaz-Garcia L."/>
            <person name="Chuvochina M."/>
            <person name="Feuerriegel G."/>
            <person name="Bunk B."/>
            <person name="Sproer C."/>
            <person name="Streit W.R."/>
            <person name="Rodriguez L.M."/>
            <person name="Overmann J."/>
            <person name="Jimenez D.J."/>
        </authorList>
    </citation>
    <scope>NUCLEOTIDE SEQUENCE</scope>
    <source>
        <strain evidence="10">MAG 26</strain>
    </source>
</reference>
<evidence type="ECO:0000256" key="3">
    <source>
        <dbReference type="ARBA" id="ARBA00022448"/>
    </source>
</evidence>
<feature type="transmembrane region" description="Helical" evidence="8">
    <location>
        <begin position="249"/>
        <end position="269"/>
    </location>
</feature>
<evidence type="ECO:0000256" key="2">
    <source>
        <dbReference type="ARBA" id="ARBA00007783"/>
    </source>
</evidence>
<dbReference type="InterPro" id="IPR051449">
    <property type="entry name" value="ABC-2_transporter_component"/>
</dbReference>
<dbReference type="PROSITE" id="PS51012">
    <property type="entry name" value="ABC_TM2"/>
    <property type="match status" value="1"/>
</dbReference>
<evidence type="ECO:0000313" key="11">
    <source>
        <dbReference type="Proteomes" id="UP001218362"/>
    </source>
</evidence>
<evidence type="ECO:0000259" key="9">
    <source>
        <dbReference type="PROSITE" id="PS51012"/>
    </source>
</evidence>
<sequence>MTRLRAIIIKEIWQLLRDPKSRIVLVLPPLLQLFVFTFATTLDVRNVDIAVLDRSGGAHSAELIQRIDGSPNFRKIVFLRSSAELRHAIEHQDVIAALVIEDGFDRALTRGQPAQVGLVLDGRRSNAAQIVSGYISRITAEMGADTVPQMREGGAQITNWFNPALDFVWFTIPALIVVIVSISGLAITAQTVSREREMGTFDQLLVSPLRLHEILIGKIVPSFLVGGLNGSVYLLVGQFVFGIPFAGSVLLFFLSLVVYLLALIGVGMFVSSLSMTQQQSFLGNFVITNPLILLSGYASPIANMPHWLQVLTYANPARYFLVIVQGLFLKGMPASDVFHQLWPLVLIAIVTLSASAWLFRSRME</sequence>
<dbReference type="Proteomes" id="UP001218362">
    <property type="component" value="Chromosome"/>
</dbReference>
<feature type="domain" description="ABC transmembrane type-2" evidence="9">
    <location>
        <begin position="124"/>
        <end position="362"/>
    </location>
</feature>
<dbReference type="Pfam" id="PF12698">
    <property type="entry name" value="ABC2_membrane_3"/>
    <property type="match status" value="1"/>
</dbReference>
<keyword evidence="4" id="KW-1003">Cell membrane</keyword>
<protein>
    <submittedName>
        <fullName evidence="10">ABC transporter permease</fullName>
    </submittedName>
</protein>
<evidence type="ECO:0000256" key="1">
    <source>
        <dbReference type="ARBA" id="ARBA00004651"/>
    </source>
</evidence>
<keyword evidence="6 8" id="KW-1133">Transmembrane helix</keyword>
<feature type="transmembrane region" description="Helical" evidence="8">
    <location>
        <begin position="219"/>
        <end position="243"/>
    </location>
</feature>
<keyword evidence="5 8" id="KW-0812">Transmembrane</keyword>
<comment type="subcellular location">
    <subcellularLocation>
        <location evidence="1">Cell membrane</location>
        <topology evidence="1">Multi-pass membrane protein</topology>
    </subcellularLocation>
</comment>
<dbReference type="PANTHER" id="PTHR30294:SF44">
    <property type="entry name" value="MULTIDRUG ABC TRANSPORTER PERMEASE YBHR-RELATED"/>
    <property type="match status" value="1"/>
</dbReference>
<proteinExistence type="inferred from homology"/>
<dbReference type="KEGG" id="acob:P0Y56_08575"/>
<evidence type="ECO:0000256" key="8">
    <source>
        <dbReference type="SAM" id="Phobius"/>
    </source>
</evidence>
<feature type="transmembrane region" description="Helical" evidence="8">
    <location>
        <begin position="281"/>
        <end position="298"/>
    </location>
</feature>
<dbReference type="GO" id="GO:0005886">
    <property type="term" value="C:plasma membrane"/>
    <property type="evidence" value="ECO:0007669"/>
    <property type="project" value="UniProtKB-SubCell"/>
</dbReference>
<dbReference type="Gene3D" id="3.40.1710.10">
    <property type="entry name" value="abc type-2 transporter like domain"/>
    <property type="match status" value="1"/>
</dbReference>
<comment type="similarity">
    <text evidence="2">Belongs to the ABC-2 integral membrane protein family.</text>
</comment>
<evidence type="ECO:0000256" key="7">
    <source>
        <dbReference type="ARBA" id="ARBA00023136"/>
    </source>
</evidence>
<accession>A0AAJ5XBB5</accession>
<dbReference type="AlphaFoldDB" id="A0AAJ5XBB5"/>
<organism evidence="10 11">
    <name type="scientific">Candidatus Andeanibacterium colombiense</name>
    <dbReference type="NCBI Taxonomy" id="3121345"/>
    <lineage>
        <taxon>Bacteria</taxon>
        <taxon>Pseudomonadati</taxon>
        <taxon>Pseudomonadota</taxon>
        <taxon>Alphaproteobacteria</taxon>
        <taxon>Sphingomonadales</taxon>
        <taxon>Sphingomonadaceae</taxon>
        <taxon>Candidatus Andeanibacterium</taxon>
    </lineage>
</organism>
<feature type="transmembrane region" description="Helical" evidence="8">
    <location>
        <begin position="21"/>
        <end position="42"/>
    </location>
</feature>
<gene>
    <name evidence="10" type="ORF">P0Y56_08575</name>
</gene>
<feature type="transmembrane region" description="Helical" evidence="8">
    <location>
        <begin position="341"/>
        <end position="359"/>
    </location>
</feature>
<name>A0AAJ5XBB5_9SPHN</name>
<evidence type="ECO:0000256" key="6">
    <source>
        <dbReference type="ARBA" id="ARBA00022989"/>
    </source>
</evidence>
<dbReference type="PANTHER" id="PTHR30294">
    <property type="entry name" value="MEMBRANE COMPONENT OF ABC TRANSPORTER YHHJ-RELATED"/>
    <property type="match status" value="1"/>
</dbReference>
<evidence type="ECO:0000313" key="10">
    <source>
        <dbReference type="EMBL" id="WEK48332.1"/>
    </source>
</evidence>